<evidence type="ECO:0000313" key="4">
    <source>
        <dbReference type="EMBL" id="QGT77178.1"/>
    </source>
</evidence>
<proteinExistence type="inferred from homology"/>
<organism evidence="4">
    <name type="scientific">Vachellia nilotica</name>
    <name type="common">Egyptian acacia</name>
    <dbReference type="NCBI Taxonomy" id="138033"/>
    <lineage>
        <taxon>Eukaryota</taxon>
        <taxon>Viridiplantae</taxon>
        <taxon>Streptophyta</taxon>
        <taxon>Embryophyta</taxon>
        <taxon>Tracheophyta</taxon>
        <taxon>Spermatophyta</taxon>
        <taxon>Magnoliopsida</taxon>
        <taxon>eudicotyledons</taxon>
        <taxon>Gunneridae</taxon>
        <taxon>Pentapetalae</taxon>
        <taxon>rosids</taxon>
        <taxon>fabids</taxon>
        <taxon>Fabales</taxon>
        <taxon>Fabaceae</taxon>
        <taxon>Caesalpinioideae</taxon>
        <taxon>mimosoid clade</taxon>
        <taxon>Acacieae</taxon>
        <taxon>Vachellia</taxon>
    </lineage>
</organism>
<dbReference type="RefSeq" id="YP_009724542.1">
    <property type="nucleotide sequence ID" value="NC_045514.1"/>
</dbReference>
<name>A0A650F2K8_9FABA</name>
<keyword evidence="4" id="KW-0150">Chloroplast</keyword>
<keyword evidence="2 4" id="KW-0689">Ribosomal protein</keyword>
<dbReference type="Gene3D" id="3.30.1140.32">
    <property type="entry name" value="Ribosomal protein S3, C-terminal domain"/>
    <property type="match status" value="1"/>
</dbReference>
<dbReference type="InterPro" id="IPR036419">
    <property type="entry name" value="Ribosomal_S3_C_sf"/>
</dbReference>
<gene>
    <name evidence="4" type="primary">rps3</name>
</gene>
<protein>
    <submittedName>
        <fullName evidence="4">Ribosomal protein S3</fullName>
    </submittedName>
</protein>
<keyword evidence="3" id="KW-0687">Ribonucleoprotein</keyword>
<reference evidence="4" key="1">
    <citation type="journal article" date="2019" name="PLoS ONE">
        <title>Complete Chloroplast Genomes of Vachellia nilotica and Senegalia senegal: Comparative Genomics and Phylogenomic Placement in a New Generic System.</title>
        <authorList>
            <person name="Asaf S."/>
            <person name="Khan A."/>
            <person name="Khan A.L."/>
            <person name="Al-Harrasi A."/>
            <person name="Al-Rawahi A."/>
        </authorList>
    </citation>
    <scope>NUCLEOTIDE SEQUENCE</scope>
</reference>
<evidence type="ECO:0000256" key="2">
    <source>
        <dbReference type="ARBA" id="ARBA00022980"/>
    </source>
</evidence>
<dbReference type="GO" id="GO:1990904">
    <property type="term" value="C:ribonucleoprotein complex"/>
    <property type="evidence" value="ECO:0007669"/>
    <property type="project" value="UniProtKB-KW"/>
</dbReference>
<comment type="similarity">
    <text evidence="1">Belongs to the universal ribosomal protein uS3 family.</text>
</comment>
<keyword evidence="4" id="KW-0934">Plastid</keyword>
<evidence type="ECO:0000256" key="3">
    <source>
        <dbReference type="ARBA" id="ARBA00023274"/>
    </source>
</evidence>
<evidence type="ECO:0000256" key="1">
    <source>
        <dbReference type="ARBA" id="ARBA00010761"/>
    </source>
</evidence>
<accession>A0A650F2K8</accession>
<dbReference type="GO" id="GO:0005840">
    <property type="term" value="C:ribosome"/>
    <property type="evidence" value="ECO:0007669"/>
    <property type="project" value="UniProtKB-KW"/>
</dbReference>
<dbReference type="EMBL" id="MK645904">
    <property type="protein sequence ID" value="QGT77178.1"/>
    <property type="molecule type" value="Genomic_DNA"/>
</dbReference>
<dbReference type="GeneID" id="43560456"/>
<sequence>MTKNKSARFQTWYNPKSSFSLVCTTKKLFKESTRRSKNTGLYQELCTKKYENIFWYRGNCTDKDSKKNRSDSSHNLYGISKVFNRRKTSKNRRITDECAKKNGIVKMENRTLLLQELQTLMDTLIFLQNLKPDNKRIEFPFVKQRKKLLNKLNRRVQKEFKYKLRDVSMEKKLHVSNGSEKVGFLSKPFEQKIDYCSYTVRTIYGVLGIKIWIFVNEE</sequence>
<dbReference type="AlphaFoldDB" id="A0A650F2K8"/>
<geneLocation type="chloroplast" evidence="4"/>
<dbReference type="SUPFAM" id="SSF54821">
    <property type="entry name" value="Ribosomal protein S3 C-terminal domain"/>
    <property type="match status" value="1"/>
</dbReference>